<dbReference type="OrthoDB" id="9775513at2"/>
<evidence type="ECO:0000313" key="2">
    <source>
        <dbReference type="EMBL" id="ROH78151.1"/>
    </source>
</evidence>
<dbReference type="AlphaFoldDB" id="A0A3N0U8C4"/>
<evidence type="ECO:0000256" key="1">
    <source>
        <dbReference type="SAM" id="Phobius"/>
    </source>
</evidence>
<reference evidence="2 3" key="1">
    <citation type="submission" date="2018-10" db="EMBL/GenBank/DDBJ databases">
        <title>New species genome.</title>
        <authorList>
            <person name="Li Y."/>
        </authorList>
    </citation>
    <scope>NUCLEOTIDE SEQUENCE [LARGE SCALE GENOMIC DNA]</scope>
    <source>
        <strain evidence="2 3">L6_4B</strain>
    </source>
</reference>
<sequence length="108" mass="11854">MHGLTPLWFALGVLLICILLLFTTYTQRVPVSGRIIYTPSAVEVISNQDGVINRVEGHRGEMVKKGDIIATLSREVAYLGGGINQSLLDAAQCQIVELKNVRLTYVGR</sequence>
<accession>A0A3N0U8C4</accession>
<organism evidence="2 3">
    <name type="scientific">Lonsdalea populi</name>
    <dbReference type="NCBI Taxonomy" id="1172565"/>
    <lineage>
        <taxon>Bacteria</taxon>
        <taxon>Pseudomonadati</taxon>
        <taxon>Pseudomonadota</taxon>
        <taxon>Gammaproteobacteria</taxon>
        <taxon>Enterobacterales</taxon>
        <taxon>Pectobacteriaceae</taxon>
        <taxon>Lonsdalea</taxon>
    </lineage>
</organism>
<evidence type="ECO:0000313" key="3">
    <source>
        <dbReference type="Proteomes" id="UP000274511"/>
    </source>
</evidence>
<keyword evidence="1" id="KW-1133">Transmembrane helix</keyword>
<feature type="transmembrane region" description="Helical" evidence="1">
    <location>
        <begin position="6"/>
        <end position="25"/>
    </location>
</feature>
<keyword evidence="1" id="KW-0812">Transmembrane</keyword>
<dbReference type="Proteomes" id="UP000274511">
    <property type="component" value="Unassembled WGS sequence"/>
</dbReference>
<protein>
    <submittedName>
        <fullName evidence="2">Biotin/lipoyl-binding protein</fullName>
    </submittedName>
</protein>
<name>A0A3N0U8C4_9GAMM</name>
<keyword evidence="1" id="KW-0472">Membrane</keyword>
<dbReference type="EMBL" id="RJUJ01000013">
    <property type="protein sequence ID" value="ROH78151.1"/>
    <property type="molecule type" value="Genomic_DNA"/>
</dbReference>
<gene>
    <name evidence="2" type="ORF">EC392_13250</name>
</gene>
<comment type="caution">
    <text evidence="2">The sequence shown here is derived from an EMBL/GenBank/DDBJ whole genome shotgun (WGS) entry which is preliminary data.</text>
</comment>
<proteinExistence type="predicted"/>